<dbReference type="PANTHER" id="PTHR21472:SF26">
    <property type="entry name" value="ENDONUCLEASE DOMAIN CONTAINING 1"/>
    <property type="match status" value="1"/>
</dbReference>
<evidence type="ECO:0000259" key="1">
    <source>
        <dbReference type="SMART" id="SM00477"/>
    </source>
</evidence>
<dbReference type="InterPro" id="IPR001604">
    <property type="entry name" value="Endo_G_ENPP1-like_dom"/>
</dbReference>
<organism evidence="3 4">
    <name type="scientific">Pocillopora meandrina</name>
    <dbReference type="NCBI Taxonomy" id="46732"/>
    <lineage>
        <taxon>Eukaryota</taxon>
        <taxon>Metazoa</taxon>
        <taxon>Cnidaria</taxon>
        <taxon>Anthozoa</taxon>
        <taxon>Hexacorallia</taxon>
        <taxon>Scleractinia</taxon>
        <taxon>Astrocoeniina</taxon>
        <taxon>Pocilloporidae</taxon>
        <taxon>Pocillopora</taxon>
    </lineage>
</organism>
<name>A0AAU9XVP2_9CNID</name>
<dbReference type="SMART" id="SM00892">
    <property type="entry name" value="Endonuclease_NS"/>
    <property type="match status" value="1"/>
</dbReference>
<dbReference type="InterPro" id="IPR020821">
    <property type="entry name" value="ENPP1-3/EXOG-like_nuc-like"/>
</dbReference>
<dbReference type="SMART" id="SM00477">
    <property type="entry name" value="NUC"/>
    <property type="match status" value="1"/>
</dbReference>
<dbReference type="Proteomes" id="UP001159428">
    <property type="component" value="Unassembled WGS sequence"/>
</dbReference>
<evidence type="ECO:0000313" key="3">
    <source>
        <dbReference type="EMBL" id="CAH3160381.1"/>
    </source>
</evidence>
<dbReference type="GO" id="GO:0016787">
    <property type="term" value="F:hydrolase activity"/>
    <property type="evidence" value="ECO:0007669"/>
    <property type="project" value="InterPro"/>
</dbReference>
<comment type="caution">
    <text evidence="3">The sequence shown here is derived from an EMBL/GenBank/DDBJ whole genome shotgun (WGS) entry which is preliminary data.</text>
</comment>
<accession>A0AAU9XVP2</accession>
<feature type="domain" description="DNA/RNA non-specific endonuclease/pyrophosphatase/phosphodiesterase" evidence="2">
    <location>
        <begin position="63"/>
        <end position="296"/>
    </location>
</feature>
<dbReference type="InterPro" id="IPR044929">
    <property type="entry name" value="DNA/RNA_non-sp_Endonuclease_sf"/>
</dbReference>
<dbReference type="GO" id="GO:0003676">
    <property type="term" value="F:nucleic acid binding"/>
    <property type="evidence" value="ECO:0007669"/>
    <property type="project" value="InterPro"/>
</dbReference>
<keyword evidence="4" id="KW-1185">Reference proteome</keyword>
<dbReference type="SUPFAM" id="SSF54060">
    <property type="entry name" value="His-Me finger endonucleases"/>
    <property type="match status" value="1"/>
</dbReference>
<dbReference type="PANTHER" id="PTHR21472">
    <property type="entry name" value="ENDONUCLEASE DOMAIN-CONTAINING 1 PROTEIN ENDOD1"/>
    <property type="match status" value="1"/>
</dbReference>
<evidence type="ECO:0008006" key="5">
    <source>
        <dbReference type="Google" id="ProtNLM"/>
    </source>
</evidence>
<protein>
    <recommendedName>
        <fullName evidence="5">DNA/RNA non-specific endonuclease domain-containing protein</fullName>
    </recommendedName>
</protein>
<sequence>MKLPNPCFAILSPIMCDFPSEELRNEGKRFLWGGPTVPPFFVGDKRPIGLPDISRGMEIQQGTPPSFVSLFDPVTNTPFYSAYKVLPGQAKNIGTKPRPKNPKWMDPPGVPGVDDAYKQANLEAKRRFRNELTRGHMNPSGINSFNTNFMKATFTLTNAVPQFEASNNGPWRVFEDMIKDYAKKTCGSKTRQGTLYLLTGRSENGLKSVTKPHVSTTFTVGQNTVTLETPQAVWTAGCCVWKEPGKLFGKLWQTEKAESFAVMTNNHYDGNQLHQTQMSVNVLETHLRATTSTTNVNLFPGNTNCARNNKIL</sequence>
<proteinExistence type="predicted"/>
<feature type="domain" description="ENPP1-3/EXOG-like endonuclease/phosphodiesterase" evidence="1">
    <location>
        <begin position="64"/>
        <end position="301"/>
    </location>
</feature>
<dbReference type="Pfam" id="PF01223">
    <property type="entry name" value="Endonuclease_NS"/>
    <property type="match status" value="1"/>
</dbReference>
<dbReference type="Gene3D" id="3.40.570.10">
    <property type="entry name" value="Extracellular Endonuclease, subunit A"/>
    <property type="match status" value="1"/>
</dbReference>
<dbReference type="AlphaFoldDB" id="A0AAU9XVP2"/>
<reference evidence="3 4" key="1">
    <citation type="submission" date="2022-05" db="EMBL/GenBank/DDBJ databases">
        <authorList>
            <consortium name="Genoscope - CEA"/>
            <person name="William W."/>
        </authorList>
    </citation>
    <scope>NUCLEOTIDE SEQUENCE [LARGE SCALE GENOMIC DNA]</scope>
</reference>
<evidence type="ECO:0000259" key="2">
    <source>
        <dbReference type="SMART" id="SM00892"/>
    </source>
</evidence>
<dbReference type="GO" id="GO:0046872">
    <property type="term" value="F:metal ion binding"/>
    <property type="evidence" value="ECO:0007669"/>
    <property type="project" value="InterPro"/>
</dbReference>
<dbReference type="EMBL" id="CALNXJ010000075">
    <property type="protein sequence ID" value="CAH3160381.1"/>
    <property type="molecule type" value="Genomic_DNA"/>
</dbReference>
<dbReference type="InterPro" id="IPR039015">
    <property type="entry name" value="ENDOD1"/>
</dbReference>
<evidence type="ECO:0000313" key="4">
    <source>
        <dbReference type="Proteomes" id="UP001159428"/>
    </source>
</evidence>
<dbReference type="InterPro" id="IPR044925">
    <property type="entry name" value="His-Me_finger_sf"/>
</dbReference>
<gene>
    <name evidence="3" type="ORF">PMEA_00032368</name>
</gene>